<comment type="caution">
    <text evidence="1">The sequence shown here is derived from an EMBL/GenBank/DDBJ whole genome shotgun (WGS) entry which is preliminary data.</text>
</comment>
<keyword evidence="2" id="KW-1185">Reference proteome</keyword>
<organism evidence="1 2">
    <name type="scientific">Pseudonocardia xinjiangensis</name>
    <dbReference type="NCBI Taxonomy" id="75289"/>
    <lineage>
        <taxon>Bacteria</taxon>
        <taxon>Bacillati</taxon>
        <taxon>Actinomycetota</taxon>
        <taxon>Actinomycetes</taxon>
        <taxon>Pseudonocardiales</taxon>
        <taxon>Pseudonocardiaceae</taxon>
        <taxon>Pseudonocardia</taxon>
    </lineage>
</organism>
<gene>
    <name evidence="1" type="ORF">HF577_04690</name>
</gene>
<proteinExistence type="predicted"/>
<sequence>MASGDGSYIFPEEHNNFLADYKELLQRYPEAAARFALADLGDRAAVPVSGPGAPVSIIECTPHVGGKVDCQEVHLQ</sequence>
<dbReference type="RefSeq" id="WP_169394482.1">
    <property type="nucleotide sequence ID" value="NZ_BAAAJH010000008.1"/>
</dbReference>
<dbReference type="Proteomes" id="UP001296706">
    <property type="component" value="Unassembled WGS sequence"/>
</dbReference>
<evidence type="ECO:0000313" key="2">
    <source>
        <dbReference type="Proteomes" id="UP001296706"/>
    </source>
</evidence>
<accession>A0ABX1RB16</accession>
<name>A0ABX1RB16_9PSEU</name>
<evidence type="ECO:0000313" key="1">
    <source>
        <dbReference type="EMBL" id="NMH76403.1"/>
    </source>
</evidence>
<dbReference type="EMBL" id="JAAXKY010000008">
    <property type="protein sequence ID" value="NMH76403.1"/>
    <property type="molecule type" value="Genomic_DNA"/>
</dbReference>
<reference evidence="1 2" key="1">
    <citation type="submission" date="2020-04" db="EMBL/GenBank/DDBJ databases">
        <authorList>
            <person name="Klaysubun C."/>
            <person name="Duangmal K."/>
            <person name="Lipun K."/>
        </authorList>
    </citation>
    <scope>NUCLEOTIDE SEQUENCE [LARGE SCALE GENOMIC DNA]</scope>
    <source>
        <strain evidence="1 2">JCM 11839</strain>
    </source>
</reference>
<protein>
    <submittedName>
        <fullName evidence="1">Uncharacterized protein</fullName>
    </submittedName>
</protein>